<keyword evidence="2" id="KW-1185">Reference proteome</keyword>
<evidence type="ECO:0000313" key="1">
    <source>
        <dbReference type="EMBL" id="SDU69069.1"/>
    </source>
</evidence>
<sequence>MTTRLLGAGALDLTSCPECGAAAEVQWRLVMESSDGPVEHVRVLCVHRHWFLLPAVTTGALARSSGAER</sequence>
<dbReference type="EMBL" id="LT629791">
    <property type="protein sequence ID" value="SDU69069.1"/>
    <property type="molecule type" value="Genomic_DNA"/>
</dbReference>
<organism evidence="1 2">
    <name type="scientific">Jiangella alkaliphila</name>
    <dbReference type="NCBI Taxonomy" id="419479"/>
    <lineage>
        <taxon>Bacteria</taxon>
        <taxon>Bacillati</taxon>
        <taxon>Actinomycetota</taxon>
        <taxon>Actinomycetes</taxon>
        <taxon>Jiangellales</taxon>
        <taxon>Jiangellaceae</taxon>
        <taxon>Jiangella</taxon>
    </lineage>
</organism>
<evidence type="ECO:0000313" key="2">
    <source>
        <dbReference type="Proteomes" id="UP000182977"/>
    </source>
</evidence>
<name>A0A1H2KK80_9ACTN</name>
<proteinExistence type="predicted"/>
<protein>
    <submittedName>
        <fullName evidence="1">Uncharacterized protein</fullName>
    </submittedName>
</protein>
<dbReference type="AlphaFoldDB" id="A0A1H2KK80"/>
<dbReference type="Proteomes" id="UP000182977">
    <property type="component" value="Chromosome I"/>
</dbReference>
<gene>
    <name evidence="1" type="ORF">SAMN04488563_3931</name>
</gene>
<reference evidence="2" key="1">
    <citation type="submission" date="2016-10" db="EMBL/GenBank/DDBJ databases">
        <authorList>
            <person name="Varghese N."/>
            <person name="Submissions S."/>
        </authorList>
    </citation>
    <scope>NUCLEOTIDE SEQUENCE [LARGE SCALE GENOMIC DNA]</scope>
    <source>
        <strain evidence="2">DSM 45079</strain>
    </source>
</reference>
<dbReference type="OrthoDB" id="3701098at2"/>
<accession>A0A1H2KK80</accession>
<dbReference type="STRING" id="419479.SAMN04488563_3931"/>
<dbReference type="RefSeq" id="WP_152691004.1">
    <property type="nucleotide sequence ID" value="NZ_LBMC01000047.1"/>
</dbReference>